<gene>
    <name evidence="3" type="ORF">HNR72_004956</name>
</gene>
<comment type="caution">
    <text evidence="3">The sequence shown here is derived from an EMBL/GenBank/DDBJ whole genome shotgun (WGS) entry which is preliminary data.</text>
</comment>
<keyword evidence="4" id="KW-1185">Reference proteome</keyword>
<accession>A0AA89TZM4</accession>
<evidence type="ECO:0000313" key="3">
    <source>
        <dbReference type="EMBL" id="MBB5813928.1"/>
    </source>
</evidence>
<dbReference type="GO" id="GO:0005975">
    <property type="term" value="P:carbohydrate metabolic process"/>
    <property type="evidence" value="ECO:0007669"/>
    <property type="project" value="UniProtKB-ARBA"/>
</dbReference>
<dbReference type="AlphaFoldDB" id="A0AA89TZM4"/>
<organism evidence="3 4">
    <name type="scientific">Streptomyces collinus</name>
    <dbReference type="NCBI Taxonomy" id="42684"/>
    <lineage>
        <taxon>Bacteria</taxon>
        <taxon>Bacillati</taxon>
        <taxon>Actinomycetota</taxon>
        <taxon>Actinomycetes</taxon>
        <taxon>Kitasatosporales</taxon>
        <taxon>Streptomycetaceae</taxon>
        <taxon>Streptomyces</taxon>
    </lineage>
</organism>
<evidence type="ECO:0000259" key="2">
    <source>
        <dbReference type="SMART" id="SM00429"/>
    </source>
</evidence>
<dbReference type="SUPFAM" id="SSF81296">
    <property type="entry name" value="E set domains"/>
    <property type="match status" value="1"/>
</dbReference>
<feature type="compositionally biased region" description="Low complexity" evidence="1">
    <location>
        <begin position="14"/>
        <end position="23"/>
    </location>
</feature>
<proteinExistence type="predicted"/>
<dbReference type="Pfam" id="PF01833">
    <property type="entry name" value="TIG"/>
    <property type="match status" value="1"/>
</dbReference>
<reference evidence="3 4" key="1">
    <citation type="submission" date="2020-08" db="EMBL/GenBank/DDBJ databases">
        <title>Sequencing the genomes of 1000 actinobacteria strains.</title>
        <authorList>
            <person name="Klenk H.-P."/>
        </authorList>
    </citation>
    <scope>NUCLEOTIDE SEQUENCE [LARGE SCALE GENOMIC DNA]</scope>
    <source>
        <strain evidence="3 4">DSM 40129</strain>
    </source>
</reference>
<dbReference type="InterPro" id="IPR014756">
    <property type="entry name" value="Ig_E-set"/>
</dbReference>
<dbReference type="InterPro" id="IPR002909">
    <property type="entry name" value="IPT_dom"/>
</dbReference>
<feature type="region of interest" description="Disordered" evidence="1">
    <location>
        <begin position="1"/>
        <end position="23"/>
    </location>
</feature>
<dbReference type="SMART" id="SM00429">
    <property type="entry name" value="IPT"/>
    <property type="match status" value="1"/>
</dbReference>
<evidence type="ECO:0000313" key="4">
    <source>
        <dbReference type="Proteomes" id="UP000579531"/>
    </source>
</evidence>
<dbReference type="InterPro" id="IPR013783">
    <property type="entry name" value="Ig-like_fold"/>
</dbReference>
<name>A0AA89TZM4_STRCU</name>
<evidence type="ECO:0000256" key="1">
    <source>
        <dbReference type="SAM" id="MobiDB-lite"/>
    </source>
</evidence>
<feature type="domain" description="IPT/TIG" evidence="2">
    <location>
        <begin position="3"/>
        <end position="82"/>
    </location>
</feature>
<dbReference type="Gene3D" id="2.60.40.10">
    <property type="entry name" value="Immunoglobulins"/>
    <property type="match status" value="1"/>
</dbReference>
<dbReference type="Proteomes" id="UP000579531">
    <property type="component" value="Unassembled WGS sequence"/>
</dbReference>
<sequence length="89" mass="8415">MAAPVVSSGSPNQGSVSGSTTVTVTGTGFTGATAVRFGTKTATPFTVDSSTQITAVSPAHAAGAAAVTVTTPAGTSNGLSCTRTDAPAI</sequence>
<protein>
    <recommendedName>
        <fullName evidence="2">IPT/TIG domain-containing protein</fullName>
    </recommendedName>
</protein>
<dbReference type="RefSeq" id="WP_184850119.1">
    <property type="nucleotide sequence ID" value="NZ_BAABFE010000001.1"/>
</dbReference>
<dbReference type="GeneID" id="93841380"/>
<dbReference type="EMBL" id="JACHLX010000001">
    <property type="protein sequence ID" value="MBB5813928.1"/>
    <property type="molecule type" value="Genomic_DNA"/>
</dbReference>